<dbReference type="Pfam" id="PF01041">
    <property type="entry name" value="DegT_DnrJ_EryC1"/>
    <property type="match status" value="1"/>
</dbReference>
<dbReference type="PIRSF" id="PIRSF000390">
    <property type="entry name" value="PLP_StrS"/>
    <property type="match status" value="1"/>
</dbReference>
<evidence type="ECO:0000256" key="1">
    <source>
        <dbReference type="ARBA" id="ARBA00022898"/>
    </source>
</evidence>
<comment type="caution">
    <text evidence="4">The sequence shown here is derived from an EMBL/GenBank/DDBJ whole genome shotgun (WGS) entry which is preliminary data.</text>
</comment>
<keyword evidence="4" id="KW-0808">Transferase</keyword>
<protein>
    <submittedName>
        <fullName evidence="4">DegT/DnrJ/EryC1/StrS family aminotransferase</fullName>
    </submittedName>
</protein>
<dbReference type="Gene3D" id="3.40.640.10">
    <property type="entry name" value="Type I PLP-dependent aspartate aminotransferase-like (Major domain)"/>
    <property type="match status" value="1"/>
</dbReference>
<evidence type="ECO:0000256" key="3">
    <source>
        <dbReference type="RuleBase" id="RU004508"/>
    </source>
</evidence>
<dbReference type="EMBL" id="JAGEVG010000004">
    <property type="protein sequence ID" value="MBO3097632.1"/>
    <property type="molecule type" value="Genomic_DNA"/>
</dbReference>
<reference evidence="4 5" key="1">
    <citation type="submission" date="2021-03" db="EMBL/GenBank/DDBJ databases">
        <title>Gelidibacter sp. nov., isolated from costal sediment.</title>
        <authorList>
            <person name="Lun K.-Y."/>
        </authorList>
    </citation>
    <scope>NUCLEOTIDE SEQUENCE [LARGE SCALE GENOMIC DNA]</scope>
    <source>
        <strain evidence="4 5">DF109</strain>
    </source>
</reference>
<dbReference type="InterPro" id="IPR015421">
    <property type="entry name" value="PyrdxlP-dep_Trfase_major"/>
</dbReference>
<evidence type="ECO:0000313" key="4">
    <source>
        <dbReference type="EMBL" id="MBO3097632.1"/>
    </source>
</evidence>
<dbReference type="InterPro" id="IPR015424">
    <property type="entry name" value="PyrdxlP-dep_Trfase"/>
</dbReference>
<keyword evidence="4" id="KW-0032">Aminotransferase</keyword>
<dbReference type="PANTHER" id="PTHR30244:SF36">
    <property type="entry name" value="3-OXO-GLUCOSE-6-PHOSPHATE:GLUTAMATE AMINOTRANSFERASE"/>
    <property type="match status" value="1"/>
</dbReference>
<dbReference type="InterPro" id="IPR015422">
    <property type="entry name" value="PyrdxlP-dep_Trfase_small"/>
</dbReference>
<accession>A0ABS3SPJ1</accession>
<dbReference type="InterPro" id="IPR000653">
    <property type="entry name" value="DegT/StrS_aminotransferase"/>
</dbReference>
<keyword evidence="5" id="KW-1185">Reference proteome</keyword>
<dbReference type="Proteomes" id="UP000681315">
    <property type="component" value="Unassembled WGS sequence"/>
</dbReference>
<organism evidence="4 5">
    <name type="scientific">Gelidibacter pelagius</name>
    <dbReference type="NCBI Taxonomy" id="2819985"/>
    <lineage>
        <taxon>Bacteria</taxon>
        <taxon>Pseudomonadati</taxon>
        <taxon>Bacteroidota</taxon>
        <taxon>Flavobacteriia</taxon>
        <taxon>Flavobacteriales</taxon>
        <taxon>Flavobacteriaceae</taxon>
        <taxon>Gelidibacter</taxon>
    </lineage>
</organism>
<comment type="similarity">
    <text evidence="2 3">Belongs to the DegT/DnrJ/EryC1 family.</text>
</comment>
<dbReference type="GO" id="GO:0008483">
    <property type="term" value="F:transaminase activity"/>
    <property type="evidence" value="ECO:0007669"/>
    <property type="project" value="UniProtKB-KW"/>
</dbReference>
<dbReference type="RefSeq" id="WP_208232776.1">
    <property type="nucleotide sequence ID" value="NZ_JAGEVG010000004.1"/>
</dbReference>
<dbReference type="Gene3D" id="3.90.1150.10">
    <property type="entry name" value="Aspartate Aminotransferase, domain 1"/>
    <property type="match status" value="1"/>
</dbReference>
<name>A0ABS3SPJ1_9FLAO</name>
<gene>
    <name evidence="4" type="ORF">J4051_05100</name>
</gene>
<keyword evidence="1 3" id="KW-0663">Pyridoxal phosphate</keyword>
<evidence type="ECO:0000256" key="2">
    <source>
        <dbReference type="ARBA" id="ARBA00037999"/>
    </source>
</evidence>
<evidence type="ECO:0000313" key="5">
    <source>
        <dbReference type="Proteomes" id="UP000681315"/>
    </source>
</evidence>
<dbReference type="SUPFAM" id="SSF53383">
    <property type="entry name" value="PLP-dependent transferases"/>
    <property type="match status" value="1"/>
</dbReference>
<sequence>MIKFLDLHKINARFETDFQERFKSFLNSGHYILGSEVERFEMDFAAYCGTKYCIGTANGLDALTLIFKSYIHLGKLEINDEVIVPANTYIASILSIINAGLKPVLVEPDLETYNLSAEETIKHLNPNTKAILVVHLYGQLADMHAINTIAKSKGLLVIEDAAQAHGAVESSKFEVQSSRFKKAGNLGDAAAFSFYPTKNLGALGDAGAVTTNDRDLAETVKLMRNYGSSKKYVNEIIGVNSRLDELQAAFLNIKLKQLDKDNDMRRTMAKRYLHEIKNKKLTLPFYSGEDDHVFHVFVIRVIDRSGFETYLQSKGVEYLIHYPVPPHQQKALSMLNENKYPITEEIHKTVVSIPMSPVMAADEIFTVINALNAY</sequence>
<dbReference type="PANTHER" id="PTHR30244">
    <property type="entry name" value="TRANSAMINASE"/>
    <property type="match status" value="1"/>
</dbReference>
<proteinExistence type="inferred from homology"/>
<dbReference type="CDD" id="cd00616">
    <property type="entry name" value="AHBA_syn"/>
    <property type="match status" value="1"/>
</dbReference>